<dbReference type="KEGG" id="aplc:110982685"/>
<reference evidence="7" key="1">
    <citation type="submission" date="2025-08" db="UniProtKB">
        <authorList>
            <consortium name="RefSeq"/>
        </authorList>
    </citation>
    <scope>IDENTIFICATION</scope>
</reference>
<dbReference type="CDD" id="cd02883">
    <property type="entry name" value="NUDIX_Hydrolase"/>
    <property type="match status" value="1"/>
</dbReference>
<gene>
    <name evidence="7" type="primary">LOC110982685</name>
</gene>
<dbReference type="InterPro" id="IPR055295">
    <property type="entry name" value="NUDT22/NUDT9-like"/>
</dbReference>
<dbReference type="CTD" id="84304"/>
<protein>
    <submittedName>
        <fullName evidence="7">Nucleoside diphosphate-linked moiety X motif 22-like</fullName>
    </submittedName>
</protein>
<evidence type="ECO:0000259" key="5">
    <source>
        <dbReference type="PROSITE" id="PS51462"/>
    </source>
</evidence>
<evidence type="ECO:0000256" key="2">
    <source>
        <dbReference type="ARBA" id="ARBA00022723"/>
    </source>
</evidence>
<dbReference type="RefSeq" id="XP_022096977.1">
    <property type="nucleotide sequence ID" value="XM_022241285.1"/>
</dbReference>
<dbReference type="PANTHER" id="PTHR31835:SF1">
    <property type="entry name" value="URIDINE DIPHOSPHATE GLUCOSE PYROPHOSPHATASE NUDT22"/>
    <property type="match status" value="1"/>
</dbReference>
<evidence type="ECO:0000256" key="4">
    <source>
        <dbReference type="ARBA" id="ARBA00022842"/>
    </source>
</evidence>
<keyword evidence="6" id="KW-1185">Reference proteome</keyword>
<evidence type="ECO:0000256" key="1">
    <source>
        <dbReference type="ARBA" id="ARBA00001946"/>
    </source>
</evidence>
<comment type="cofactor">
    <cofactor evidence="1">
        <name>Mg(2+)</name>
        <dbReference type="ChEBI" id="CHEBI:18420"/>
    </cofactor>
</comment>
<dbReference type="GO" id="GO:0052751">
    <property type="term" value="F:GDP-mannose hydrolase activity"/>
    <property type="evidence" value="ECO:0007669"/>
    <property type="project" value="TreeGrafter"/>
</dbReference>
<proteinExistence type="predicted"/>
<dbReference type="GO" id="GO:0046872">
    <property type="term" value="F:metal ion binding"/>
    <property type="evidence" value="ECO:0007669"/>
    <property type="project" value="UniProtKB-KW"/>
</dbReference>
<organism evidence="6 7">
    <name type="scientific">Acanthaster planci</name>
    <name type="common">Crown-of-thorns starfish</name>
    <dbReference type="NCBI Taxonomy" id="133434"/>
    <lineage>
        <taxon>Eukaryota</taxon>
        <taxon>Metazoa</taxon>
        <taxon>Echinodermata</taxon>
        <taxon>Eleutherozoa</taxon>
        <taxon>Asterozoa</taxon>
        <taxon>Asteroidea</taxon>
        <taxon>Valvatacea</taxon>
        <taxon>Valvatida</taxon>
        <taxon>Acanthasteridae</taxon>
        <taxon>Acanthaster</taxon>
    </lineage>
</organism>
<dbReference type="OMA" id="TCYRDFI"/>
<dbReference type="OrthoDB" id="242473at2759"/>
<evidence type="ECO:0000256" key="3">
    <source>
        <dbReference type="ARBA" id="ARBA00022801"/>
    </source>
</evidence>
<accession>A0A8B7YWB6</accession>
<dbReference type="PANTHER" id="PTHR31835">
    <property type="entry name" value="URIDINE DIPHOSPHATE GLUCOSE PYROPHOSPHATASE"/>
    <property type="match status" value="1"/>
</dbReference>
<sequence length="305" mass="33654">MTNMDVEFTLDFVAPKFPGIPPSKLQVQLCKDYNRKLLPSNETNIDRIWELRRKNNPKLYNGSKFRFHTIKAGSFGEDSCSVTFCLGLTGYKDFIGTNWADNAAELSALGKKDFANSQAYMADALGVSAFVQTQDDLVIFIRRSASVGEAQGLWDIPGGHPEPSEVKGGSSKLEEITLSDLAELDVRNELINSAIREVRDEINIPESKLGEPYLMGVSKNHTCSGRPGMQFFVKCALLSSEVREMYQAGGSEAEESTELKLIHLSDICHLEGSDMWKEMAPLGKACVQLYITVRSNLPGSANDVS</sequence>
<dbReference type="InterPro" id="IPR015797">
    <property type="entry name" value="NUDIX_hydrolase-like_dom_sf"/>
</dbReference>
<feature type="domain" description="Nudix hydrolase" evidence="5">
    <location>
        <begin position="122"/>
        <end position="285"/>
    </location>
</feature>
<dbReference type="GeneID" id="110982685"/>
<dbReference type="Proteomes" id="UP000694845">
    <property type="component" value="Unplaced"/>
</dbReference>
<dbReference type="Gene3D" id="3.90.79.10">
    <property type="entry name" value="Nucleoside Triphosphate Pyrophosphohydrolase"/>
    <property type="match status" value="1"/>
</dbReference>
<dbReference type="AlphaFoldDB" id="A0A8B7YWB6"/>
<evidence type="ECO:0000313" key="6">
    <source>
        <dbReference type="Proteomes" id="UP000694845"/>
    </source>
</evidence>
<dbReference type="SUPFAM" id="SSF55811">
    <property type="entry name" value="Nudix"/>
    <property type="match status" value="1"/>
</dbReference>
<keyword evidence="3" id="KW-0378">Hydrolase</keyword>
<keyword evidence="2" id="KW-0479">Metal-binding</keyword>
<name>A0A8B7YWB6_ACAPL</name>
<evidence type="ECO:0000313" key="7">
    <source>
        <dbReference type="RefSeq" id="XP_022096977.1"/>
    </source>
</evidence>
<keyword evidence="4" id="KW-0460">Magnesium</keyword>
<dbReference type="InterPro" id="IPR000086">
    <property type="entry name" value="NUDIX_hydrolase_dom"/>
</dbReference>
<dbReference type="PROSITE" id="PS51462">
    <property type="entry name" value="NUDIX"/>
    <property type="match status" value="1"/>
</dbReference>